<accession>A0ABS0DDH6</accession>
<reference evidence="1 2" key="1">
    <citation type="submission" date="2020-10" db="EMBL/GenBank/DDBJ databases">
        <title>Identification of Nocardia species via Next-generation sequencing and recognition of intraspecies genetic diversity.</title>
        <authorList>
            <person name="Li P."/>
            <person name="Li P."/>
            <person name="Lu B."/>
        </authorList>
    </citation>
    <scope>NUCLEOTIDE SEQUENCE [LARGE SCALE GENOMIC DNA]</scope>
    <source>
        <strain evidence="1 2">BJ06-0143</strain>
    </source>
</reference>
<keyword evidence="2" id="KW-1185">Reference proteome</keyword>
<comment type="caution">
    <text evidence="1">The sequence shown here is derived from an EMBL/GenBank/DDBJ whole genome shotgun (WGS) entry which is preliminary data.</text>
</comment>
<name>A0ABS0DDH6_9NOCA</name>
<dbReference type="Proteomes" id="UP000707731">
    <property type="component" value="Unassembled WGS sequence"/>
</dbReference>
<dbReference type="RefSeq" id="WP_195003379.1">
    <property type="nucleotide sequence ID" value="NZ_JADLQN010000003.1"/>
</dbReference>
<evidence type="ECO:0000313" key="1">
    <source>
        <dbReference type="EMBL" id="MBF6356514.1"/>
    </source>
</evidence>
<gene>
    <name evidence="1" type="ORF">IU449_18520</name>
</gene>
<organism evidence="1 2">
    <name type="scientific">Nocardia higoensis</name>
    <dbReference type="NCBI Taxonomy" id="228599"/>
    <lineage>
        <taxon>Bacteria</taxon>
        <taxon>Bacillati</taxon>
        <taxon>Actinomycetota</taxon>
        <taxon>Actinomycetes</taxon>
        <taxon>Mycobacteriales</taxon>
        <taxon>Nocardiaceae</taxon>
        <taxon>Nocardia</taxon>
    </lineage>
</organism>
<sequence>MSADVRPHLSSTAALEAAGSALARVEAGAAAVLVVSADFDSAGTTQATDAHTRGVGELSATVVTRAGATASFHGSSSALGVIYAPPVPMTAAMTGVGDLTALAEPGFSPSSMDKTGTQSGPSTTNAWIQVVNWTADSGSYPGSTVDTHALISQGGNETATVSSSISWTSGTWSTSSISVRIKLNGTVIATGTTANPAIAAATVAIAQGDRVTVEVKDGNAFAQSSRATINAAGTYVRIT</sequence>
<proteinExistence type="predicted"/>
<dbReference type="EMBL" id="JADLQN010000003">
    <property type="protein sequence ID" value="MBF6356514.1"/>
    <property type="molecule type" value="Genomic_DNA"/>
</dbReference>
<evidence type="ECO:0000313" key="2">
    <source>
        <dbReference type="Proteomes" id="UP000707731"/>
    </source>
</evidence>
<protein>
    <submittedName>
        <fullName evidence="1">Uncharacterized protein</fullName>
    </submittedName>
</protein>